<dbReference type="EMBL" id="KQ947416">
    <property type="protein sequence ID" value="KUJ16609.1"/>
    <property type="molecule type" value="Genomic_DNA"/>
</dbReference>
<dbReference type="PANTHER" id="PTHR14209">
    <property type="entry name" value="ISOAMYL ACETATE-HYDROLYZING ESTERASE 1"/>
    <property type="match status" value="1"/>
</dbReference>
<organism evidence="2 3">
    <name type="scientific">Mollisia scopiformis</name>
    <name type="common">Conifer needle endophyte fungus</name>
    <name type="synonym">Phialocephala scopiformis</name>
    <dbReference type="NCBI Taxonomy" id="149040"/>
    <lineage>
        <taxon>Eukaryota</taxon>
        <taxon>Fungi</taxon>
        <taxon>Dikarya</taxon>
        <taxon>Ascomycota</taxon>
        <taxon>Pezizomycotina</taxon>
        <taxon>Leotiomycetes</taxon>
        <taxon>Helotiales</taxon>
        <taxon>Mollisiaceae</taxon>
        <taxon>Mollisia</taxon>
    </lineage>
</organism>
<keyword evidence="3" id="KW-1185">Reference proteome</keyword>
<dbReference type="CDD" id="cd01838">
    <property type="entry name" value="Isoamyl_acetate_hydrolase_like"/>
    <property type="match status" value="1"/>
</dbReference>
<dbReference type="OrthoDB" id="671439at2759"/>
<keyword evidence="2" id="KW-0378">Hydrolase</keyword>
<dbReference type="GO" id="GO:0016787">
    <property type="term" value="F:hydrolase activity"/>
    <property type="evidence" value="ECO:0007669"/>
    <property type="project" value="UniProtKB-KW"/>
</dbReference>
<sequence>MEPLGQFLMFGDSITQGSHDQSRGFGLGAELQAAYVRRLDVINRGFSGYTSDHALEVVAKVLPNPSQAPIKFLTIWFGANDANKNLEQGQFVPADRFKQNLNQIVNHPAVKAHSPHIILLTTPPFEENVLQKFQEDWGYAGEVRKAKDAAEYAELVREVGKETDVDVVDVWTLFMEKAGWKTGEPLPGSKAMGKNEVLADLLYDGLHISPTGYRVVFDALIKLIKEKWPEYRPYKMPFVTKVAWEIELGDQMWDVKNDAL</sequence>
<dbReference type="GeneID" id="28821677"/>
<dbReference type="InterPro" id="IPR045136">
    <property type="entry name" value="Iah1-like"/>
</dbReference>
<dbReference type="Pfam" id="PF13472">
    <property type="entry name" value="Lipase_GDSL_2"/>
    <property type="match status" value="1"/>
</dbReference>
<dbReference type="SUPFAM" id="SSF52266">
    <property type="entry name" value="SGNH hydrolase"/>
    <property type="match status" value="1"/>
</dbReference>
<dbReference type="STRING" id="149040.A0A194X922"/>
<dbReference type="AlphaFoldDB" id="A0A194X922"/>
<name>A0A194X922_MOLSC</name>
<dbReference type="InterPro" id="IPR013830">
    <property type="entry name" value="SGNH_hydro"/>
</dbReference>
<dbReference type="Proteomes" id="UP000070700">
    <property type="component" value="Unassembled WGS sequence"/>
</dbReference>
<dbReference type="Gene3D" id="3.40.50.1110">
    <property type="entry name" value="SGNH hydrolase"/>
    <property type="match status" value="1"/>
</dbReference>
<feature type="domain" description="SGNH hydrolase-type esterase" evidence="1">
    <location>
        <begin position="10"/>
        <end position="215"/>
    </location>
</feature>
<dbReference type="InParanoid" id="A0A194X922"/>
<reference evidence="2 3" key="1">
    <citation type="submission" date="2015-10" db="EMBL/GenBank/DDBJ databases">
        <title>Full genome of DAOMC 229536 Phialocephala scopiformis, a fungal endophyte of spruce producing the potent anti-insectan compound rugulosin.</title>
        <authorList>
            <consortium name="DOE Joint Genome Institute"/>
            <person name="Walker A.K."/>
            <person name="Frasz S.L."/>
            <person name="Seifert K.A."/>
            <person name="Miller J.D."/>
            <person name="Mondo S.J."/>
            <person name="Labutti K."/>
            <person name="Lipzen A."/>
            <person name="Dockter R."/>
            <person name="Kennedy M."/>
            <person name="Grigoriev I.V."/>
            <person name="Spatafora J.W."/>
        </authorList>
    </citation>
    <scope>NUCLEOTIDE SEQUENCE [LARGE SCALE GENOMIC DNA]</scope>
    <source>
        <strain evidence="2 3">CBS 120377</strain>
    </source>
</reference>
<accession>A0A194X922</accession>
<proteinExistence type="predicted"/>
<dbReference type="FunCoup" id="A0A194X922">
    <property type="interactions" value="254"/>
</dbReference>
<evidence type="ECO:0000313" key="2">
    <source>
        <dbReference type="EMBL" id="KUJ16609.1"/>
    </source>
</evidence>
<gene>
    <name evidence="2" type="ORF">LY89DRAFT_647306</name>
</gene>
<evidence type="ECO:0000313" key="3">
    <source>
        <dbReference type="Proteomes" id="UP000070700"/>
    </source>
</evidence>
<dbReference type="KEGG" id="psco:LY89DRAFT_647306"/>
<dbReference type="PANTHER" id="PTHR14209:SF19">
    <property type="entry name" value="ISOAMYL ACETATE-HYDROLYZING ESTERASE 1 HOMOLOG"/>
    <property type="match status" value="1"/>
</dbReference>
<dbReference type="RefSeq" id="XP_018070964.1">
    <property type="nucleotide sequence ID" value="XM_018211951.1"/>
</dbReference>
<protein>
    <submittedName>
        <fullName evidence="2">GDSL Lipase/Acylhydrolase family protein-like protein</fullName>
    </submittedName>
</protein>
<dbReference type="InterPro" id="IPR036514">
    <property type="entry name" value="SGNH_hydro_sf"/>
</dbReference>
<evidence type="ECO:0000259" key="1">
    <source>
        <dbReference type="Pfam" id="PF13472"/>
    </source>
</evidence>